<dbReference type="Proteomes" id="UP001240150">
    <property type="component" value="Chromosome"/>
</dbReference>
<dbReference type="Gene3D" id="3.90.75.20">
    <property type="match status" value="1"/>
</dbReference>
<keyword evidence="3" id="KW-0540">Nuclease</keyword>
<dbReference type="RefSeq" id="WP_284920840.1">
    <property type="nucleotide sequence ID" value="NZ_CP126980.1"/>
</dbReference>
<feature type="region of interest" description="Disordered" evidence="1">
    <location>
        <begin position="179"/>
        <end position="205"/>
    </location>
</feature>
<feature type="domain" description="HNH nuclease" evidence="2">
    <location>
        <begin position="65"/>
        <end position="112"/>
    </location>
</feature>
<name>A0ABY8WRG9_9ACTN</name>
<evidence type="ECO:0000313" key="4">
    <source>
        <dbReference type="Proteomes" id="UP001240150"/>
    </source>
</evidence>
<dbReference type="InterPro" id="IPR044925">
    <property type="entry name" value="His-Me_finger_sf"/>
</dbReference>
<dbReference type="SUPFAM" id="SSF54060">
    <property type="entry name" value="His-Me finger endonucleases"/>
    <property type="match status" value="1"/>
</dbReference>
<reference evidence="3 4" key="1">
    <citation type="submission" date="2023-06" db="EMBL/GenBank/DDBJ databases">
        <authorList>
            <person name="Yushchuk O."/>
            <person name="Binda E."/>
            <person name="Ruckert-Reed C."/>
            <person name="Fedorenko V."/>
            <person name="Kalinowski J."/>
            <person name="Marinelli F."/>
        </authorList>
    </citation>
    <scope>NUCLEOTIDE SEQUENCE [LARGE SCALE GENOMIC DNA]</scope>
    <source>
        <strain evidence="3 4">NRRL 3884</strain>
    </source>
</reference>
<accession>A0ABY8WRG9</accession>
<evidence type="ECO:0000259" key="2">
    <source>
        <dbReference type="Pfam" id="PF13392"/>
    </source>
</evidence>
<evidence type="ECO:0000313" key="3">
    <source>
        <dbReference type="EMBL" id="WIM99402.1"/>
    </source>
</evidence>
<keyword evidence="4" id="KW-1185">Reference proteome</keyword>
<keyword evidence="3" id="KW-0255">Endonuclease</keyword>
<dbReference type="GO" id="GO:0004519">
    <property type="term" value="F:endonuclease activity"/>
    <property type="evidence" value="ECO:0007669"/>
    <property type="project" value="UniProtKB-KW"/>
</dbReference>
<gene>
    <name evidence="3" type="ORF">ACTOB_003053</name>
</gene>
<sequence>MEEIWLPLFGQTWYEVSNLGRVRSWIINARSQERLEEPVILNTWLSSHGYPCVSAGPRGKTRAQQVHTLVLTAFAGPRPDGPGRWECRHIDGDKTNNRWPENLKWGTAKENGEDRARLHEISRGEERHNSVLTAEVVVQMRERYALGGVTYQELAIQYGLHSDTIGQIIRGTRWKHFGGPRTSLGKGHGRGGNRGKNPVPSTEPDKTYAFDKDGQGYFINKHGRLV</sequence>
<evidence type="ECO:0000256" key="1">
    <source>
        <dbReference type="SAM" id="MobiDB-lite"/>
    </source>
</evidence>
<keyword evidence="3" id="KW-0378">Hydrolase</keyword>
<protein>
    <submittedName>
        <fullName evidence="3">NUMOD4 motif-containing HNH endonuclease</fullName>
    </submittedName>
</protein>
<dbReference type="Pfam" id="PF13392">
    <property type="entry name" value="HNH_3"/>
    <property type="match status" value="1"/>
</dbReference>
<dbReference type="InterPro" id="IPR003615">
    <property type="entry name" value="HNH_nuc"/>
</dbReference>
<organism evidence="3 4">
    <name type="scientific">Actinoplanes oblitus</name>
    <dbReference type="NCBI Taxonomy" id="3040509"/>
    <lineage>
        <taxon>Bacteria</taxon>
        <taxon>Bacillati</taxon>
        <taxon>Actinomycetota</taxon>
        <taxon>Actinomycetes</taxon>
        <taxon>Micromonosporales</taxon>
        <taxon>Micromonosporaceae</taxon>
        <taxon>Actinoplanes</taxon>
    </lineage>
</organism>
<proteinExistence type="predicted"/>
<dbReference type="EMBL" id="CP126980">
    <property type="protein sequence ID" value="WIM99402.1"/>
    <property type="molecule type" value="Genomic_DNA"/>
</dbReference>